<gene>
    <name evidence="3" type="ORF">H9X81_08910</name>
</gene>
<comment type="caution">
    <text evidence="3">The sequence shown here is derived from an EMBL/GenBank/DDBJ whole genome shotgun (WGS) entry which is preliminary data.</text>
</comment>
<feature type="transmembrane region" description="Helical" evidence="2">
    <location>
        <begin position="340"/>
        <end position="360"/>
    </location>
</feature>
<evidence type="ECO:0000256" key="2">
    <source>
        <dbReference type="SAM" id="Phobius"/>
    </source>
</evidence>
<feature type="transmembrane region" description="Helical" evidence="2">
    <location>
        <begin position="111"/>
        <end position="132"/>
    </location>
</feature>
<feature type="transmembrane region" description="Helical" evidence="2">
    <location>
        <begin position="366"/>
        <end position="384"/>
    </location>
</feature>
<evidence type="ECO:0000313" key="4">
    <source>
        <dbReference type="Proteomes" id="UP000724149"/>
    </source>
</evidence>
<dbReference type="PANTHER" id="PTHR38454:SF1">
    <property type="entry name" value="INTEGRAL MEMBRANE PROTEIN"/>
    <property type="match status" value="1"/>
</dbReference>
<accession>A0ABS2GQN1</accession>
<feature type="transmembrane region" description="Helical" evidence="2">
    <location>
        <begin position="430"/>
        <end position="450"/>
    </location>
</feature>
<feature type="transmembrane region" description="Helical" evidence="2">
    <location>
        <begin position="239"/>
        <end position="259"/>
    </location>
</feature>
<reference evidence="3 4" key="1">
    <citation type="journal article" date="2021" name="Sci. Rep.">
        <title>The distribution of antibiotic resistance genes in chicken gut microbiota commensals.</title>
        <authorList>
            <person name="Juricova H."/>
            <person name="Matiasovicova J."/>
            <person name="Kubasova T."/>
            <person name="Cejkova D."/>
            <person name="Rychlik I."/>
        </authorList>
    </citation>
    <scope>NUCLEOTIDE SEQUENCE [LARGE SCALE GENOMIC DNA]</scope>
    <source>
        <strain evidence="3 4">An564</strain>
    </source>
</reference>
<dbReference type="RefSeq" id="WP_204721378.1">
    <property type="nucleotide sequence ID" value="NZ_JACSNR010000008.1"/>
</dbReference>
<feature type="transmembrane region" description="Helical" evidence="2">
    <location>
        <begin position="756"/>
        <end position="776"/>
    </location>
</feature>
<feature type="region of interest" description="Disordered" evidence="1">
    <location>
        <begin position="788"/>
        <end position="840"/>
    </location>
</feature>
<feature type="transmembrane region" description="Helical" evidence="2">
    <location>
        <begin position="189"/>
        <end position="218"/>
    </location>
</feature>
<keyword evidence="2" id="KW-1133">Transmembrane helix</keyword>
<sequence>MQSEQTQIHTQPARRKLPGWLLAFGIALLAAGIMFLPFIIYEKGNFFFFGDFNVQQIPFYRMAHDAVRSGEVLWNSYTDLGANFIASYSFYLLFSPFFWLTLPFPSEMVPYLMAPLLMLKTASMALTSYFYIRRFVRTDEYAIIGSLCYAFSGFATYNIFFNHFHEAMVFFPLLLIGVEELVQNRRRGVFALAVAVNCIVNYWFFIGEVVFVVLYVFLRMTDRSWGMTVKRFCAVALESVLGLCLAMVVLLPSVLAIMGNPRTTSDNLLYGWNFWIYSTVQRIPQILQTLFFPPELPSRPNFFPDGGAKWSSLSAWLPLFGVSGTAAFLLAARRSWLKKLLFTCLFMALVPGLNSAFILFNNSYYARWFYMPVLLMCLATATALERRDIDYVRGVRWYAGGVLLFMVACGLTPSKTSEGEWKLGLMEEPIRFWLVCLIAVCCVALTLWIVRQLRRNPAFVRTAIALTAAVGCLHGMFFIGSGRLYGTSGSFLRERALAGYDSIAFPGEDEDEFFRLDLYNTLDNLGMYWHVPNIQAFHSIVPNSIMEFYPYVGVKRDVSSKPEVNNYALRPLLSVKYLAVSQSEKDAENLMPGYTFSFSQFGYDFYENENYLPMGFGYTTGVRQSVLDTAPLSLRANVMLEAVGLSEEAMERNADILTELESIDYASLNASGMEEAVEERRQYTCDTFAFDKTGFTATCDLDEDVLMFFSVPYDSGWSATVNGEPVVIEKASVGFMAVRVPAGEAEIRFEYMTPGLIPGAFVSAGGLVLLGVYLLVMRRQDRRAAAADPVPASFRSLREHREESIQSAQTVLTPESPAPALEQPEPETPDGKEEQDHETE</sequence>
<proteinExistence type="predicted"/>
<dbReference type="PANTHER" id="PTHR38454">
    <property type="entry name" value="INTEGRAL MEMBRANE PROTEIN-RELATED"/>
    <property type="match status" value="1"/>
</dbReference>
<feature type="compositionally biased region" description="Basic and acidic residues" evidence="1">
    <location>
        <begin position="829"/>
        <end position="840"/>
    </location>
</feature>
<dbReference type="InterPro" id="IPR018580">
    <property type="entry name" value="Uncharacterised_YfhO"/>
</dbReference>
<feature type="transmembrane region" description="Helical" evidence="2">
    <location>
        <begin position="313"/>
        <end position="333"/>
    </location>
</feature>
<dbReference type="Proteomes" id="UP000724149">
    <property type="component" value="Unassembled WGS sequence"/>
</dbReference>
<name>A0ABS2GQN1_9FIRM</name>
<keyword evidence="2" id="KW-0472">Membrane</keyword>
<dbReference type="Pfam" id="PF09586">
    <property type="entry name" value="YfhO"/>
    <property type="match status" value="2"/>
</dbReference>
<protein>
    <submittedName>
        <fullName evidence="3">YfhO family protein</fullName>
    </submittedName>
</protein>
<feature type="transmembrane region" description="Helical" evidence="2">
    <location>
        <begin position="141"/>
        <end position="160"/>
    </location>
</feature>
<dbReference type="EMBL" id="JACSNR010000008">
    <property type="protein sequence ID" value="MBM6923803.1"/>
    <property type="molecule type" value="Genomic_DNA"/>
</dbReference>
<evidence type="ECO:0000256" key="1">
    <source>
        <dbReference type="SAM" id="MobiDB-lite"/>
    </source>
</evidence>
<evidence type="ECO:0000313" key="3">
    <source>
        <dbReference type="EMBL" id="MBM6923803.1"/>
    </source>
</evidence>
<keyword evidence="2" id="KW-0812">Transmembrane</keyword>
<keyword evidence="4" id="KW-1185">Reference proteome</keyword>
<feature type="transmembrane region" description="Helical" evidence="2">
    <location>
        <begin position="396"/>
        <end position="414"/>
    </location>
</feature>
<feature type="transmembrane region" description="Helical" evidence="2">
    <location>
        <begin position="20"/>
        <end position="41"/>
    </location>
</feature>
<organism evidence="3 4">
    <name type="scientific">Hydrogenoanaerobacterium saccharovorans</name>
    <dbReference type="NCBI Taxonomy" id="474960"/>
    <lineage>
        <taxon>Bacteria</taxon>
        <taxon>Bacillati</taxon>
        <taxon>Bacillota</taxon>
        <taxon>Clostridia</taxon>
        <taxon>Eubacteriales</taxon>
        <taxon>Oscillospiraceae</taxon>
        <taxon>Hydrogenoanaerobacterium</taxon>
    </lineage>
</organism>
<feature type="transmembrane region" description="Helical" evidence="2">
    <location>
        <begin position="462"/>
        <end position="485"/>
    </location>
</feature>